<keyword evidence="2" id="KW-1185">Reference proteome</keyword>
<dbReference type="AlphaFoldDB" id="T0JP44"/>
<reference evidence="1 2" key="1">
    <citation type="submission" date="2013-07" db="EMBL/GenBank/DDBJ databases">
        <title>Sulfurimonas hongkongensis AST-10 Genome Sequencing.</title>
        <authorList>
            <person name="Cai L."/>
            <person name="Zhang T."/>
        </authorList>
    </citation>
    <scope>NUCLEOTIDE SEQUENCE [LARGE SCALE GENOMIC DNA]</scope>
    <source>
        <strain evidence="1 2">AST-10</strain>
    </source>
</reference>
<name>T0JP44_9BACT</name>
<comment type="caution">
    <text evidence="1">The sequence shown here is derived from an EMBL/GenBank/DDBJ whole genome shotgun (WGS) entry which is preliminary data.</text>
</comment>
<sequence length="31" mass="3838">MTKRKFKNRRIKEIVTSIEEENFISKELLKK</sequence>
<proteinExistence type="predicted"/>
<evidence type="ECO:0000313" key="1">
    <source>
        <dbReference type="EMBL" id="EQB39931.1"/>
    </source>
</evidence>
<organism evidence="1 2">
    <name type="scientific">Sulfurimonas hongkongensis</name>
    <dbReference type="NCBI Taxonomy" id="1172190"/>
    <lineage>
        <taxon>Bacteria</taxon>
        <taxon>Pseudomonadati</taxon>
        <taxon>Campylobacterota</taxon>
        <taxon>Epsilonproteobacteria</taxon>
        <taxon>Campylobacterales</taxon>
        <taxon>Sulfurimonadaceae</taxon>
        <taxon>Sulfurimonas</taxon>
    </lineage>
</organism>
<dbReference type="EMBL" id="AUPZ01000005">
    <property type="protein sequence ID" value="EQB39931.1"/>
    <property type="molecule type" value="Genomic_DNA"/>
</dbReference>
<gene>
    <name evidence="1" type="ORF">M947_04940</name>
</gene>
<dbReference type="STRING" id="1172190.M947_04940"/>
<dbReference type="Proteomes" id="UP000015520">
    <property type="component" value="Unassembled WGS sequence"/>
</dbReference>
<protein>
    <submittedName>
        <fullName evidence="1">Uncharacterized protein</fullName>
    </submittedName>
</protein>
<evidence type="ECO:0000313" key="2">
    <source>
        <dbReference type="Proteomes" id="UP000015520"/>
    </source>
</evidence>
<accession>T0JP44</accession>